<sequence length="436" mass="49266">MRHKLIVISLDALQTTDLDYLKQKDNFSKILSEGALVKNVREIYPTLTYPIHTSIITGMHPNRHGIPHNQLPTIEPENPDWSIMGSDWYWYSDYVKVPSLMDFANEEGLTTASVMWPVMAGKKPTHNLAEIWPNRHEPVVETFKRACTESVMDLYYEQYIESIDWSNKKEIDMDGYSVPIAADMIRRFDPDLMLIHSVCLDHERHVSGVEGERIHRCLDRVDEIVGHLMDASKATGSFEKTNFILLGDHGQLAVRNHFALNVIFVEMGLIRLDENGKVIDYDAYSFSGGFSTHIMLKNPEDEVLKESVYRALLAIERKYDAYISRIFNKEEVNSEEGLSGEFTFVIEGAEGVMFNNELRGEIIKAIVPTKSEGYKGMHGHHPSKGHKPPFIAFGPDVLSGVVIETGDLLDICPTLSQLMGFSMTGLSGKAFPIIKS</sequence>
<dbReference type="PANTHER" id="PTHR10151">
    <property type="entry name" value="ECTONUCLEOTIDE PYROPHOSPHATASE/PHOSPHODIESTERASE"/>
    <property type="match status" value="1"/>
</dbReference>
<organism evidence="1 2">
    <name type="scientific">Fusibacter ferrireducens</name>
    <dbReference type="NCBI Taxonomy" id="2785058"/>
    <lineage>
        <taxon>Bacteria</taxon>
        <taxon>Bacillati</taxon>
        <taxon>Bacillota</taxon>
        <taxon>Clostridia</taxon>
        <taxon>Eubacteriales</taxon>
        <taxon>Eubacteriales Family XII. Incertae Sedis</taxon>
        <taxon>Fusibacter</taxon>
    </lineage>
</organism>
<dbReference type="InterPro" id="IPR002591">
    <property type="entry name" value="Phosphodiest/P_Trfase"/>
</dbReference>
<gene>
    <name evidence="1" type="ORF">ISU02_06500</name>
</gene>
<keyword evidence="2" id="KW-1185">Reference proteome</keyword>
<dbReference type="CDD" id="cd16018">
    <property type="entry name" value="Enpp"/>
    <property type="match status" value="1"/>
</dbReference>
<dbReference type="Proteomes" id="UP000614200">
    <property type="component" value="Unassembled WGS sequence"/>
</dbReference>
<dbReference type="PANTHER" id="PTHR10151:SF120">
    <property type="entry name" value="BIS(5'-ADENOSYL)-TRIPHOSPHATASE"/>
    <property type="match status" value="1"/>
</dbReference>
<dbReference type="RefSeq" id="WP_194700997.1">
    <property type="nucleotide sequence ID" value="NZ_JADKNH010000003.1"/>
</dbReference>
<dbReference type="SUPFAM" id="SSF53649">
    <property type="entry name" value="Alkaline phosphatase-like"/>
    <property type="match status" value="1"/>
</dbReference>
<name>A0ABR9ZS76_9FIRM</name>
<dbReference type="Pfam" id="PF01663">
    <property type="entry name" value="Phosphodiest"/>
    <property type="match status" value="1"/>
</dbReference>
<dbReference type="InterPro" id="IPR017850">
    <property type="entry name" value="Alkaline_phosphatase_core_sf"/>
</dbReference>
<dbReference type="EMBL" id="JADKNH010000003">
    <property type="protein sequence ID" value="MBF4692760.1"/>
    <property type="molecule type" value="Genomic_DNA"/>
</dbReference>
<comment type="caution">
    <text evidence="1">The sequence shown here is derived from an EMBL/GenBank/DDBJ whole genome shotgun (WGS) entry which is preliminary data.</text>
</comment>
<evidence type="ECO:0000313" key="1">
    <source>
        <dbReference type="EMBL" id="MBF4692760.1"/>
    </source>
</evidence>
<proteinExistence type="predicted"/>
<accession>A0ABR9ZS76</accession>
<protein>
    <submittedName>
        <fullName evidence="1">Alkaline phosphatase family protein</fullName>
    </submittedName>
</protein>
<dbReference type="Gene3D" id="3.40.720.10">
    <property type="entry name" value="Alkaline Phosphatase, subunit A"/>
    <property type="match status" value="1"/>
</dbReference>
<reference evidence="1 2" key="1">
    <citation type="submission" date="2020-11" db="EMBL/GenBank/DDBJ databases">
        <title>Fusibacter basophilias sp. nov.</title>
        <authorList>
            <person name="Qiu D."/>
        </authorList>
    </citation>
    <scope>NUCLEOTIDE SEQUENCE [LARGE SCALE GENOMIC DNA]</scope>
    <source>
        <strain evidence="1 2">Q10-2</strain>
    </source>
</reference>
<evidence type="ECO:0000313" key="2">
    <source>
        <dbReference type="Proteomes" id="UP000614200"/>
    </source>
</evidence>